<dbReference type="PROSITE" id="PS00122">
    <property type="entry name" value="CARBOXYLESTERASE_B_1"/>
    <property type="match status" value="1"/>
</dbReference>
<dbReference type="Gene3D" id="3.40.50.1820">
    <property type="entry name" value="alpha/beta hydrolase"/>
    <property type="match status" value="1"/>
</dbReference>
<dbReference type="PANTHER" id="PTHR11559">
    <property type="entry name" value="CARBOXYLESTERASE"/>
    <property type="match status" value="1"/>
</dbReference>
<dbReference type="InterPro" id="IPR050309">
    <property type="entry name" value="Type-B_Carboxylest/Lipase"/>
</dbReference>
<dbReference type="EC" id="3.1.1.-" evidence="3"/>
<dbReference type="HOGENOM" id="CLU_006586_14_4_1"/>
<organism evidence="5 6">
    <name type="scientific">Exophiala aquamarina CBS 119918</name>
    <dbReference type="NCBI Taxonomy" id="1182545"/>
    <lineage>
        <taxon>Eukaryota</taxon>
        <taxon>Fungi</taxon>
        <taxon>Dikarya</taxon>
        <taxon>Ascomycota</taxon>
        <taxon>Pezizomycotina</taxon>
        <taxon>Eurotiomycetes</taxon>
        <taxon>Chaetothyriomycetidae</taxon>
        <taxon>Chaetothyriales</taxon>
        <taxon>Herpotrichiellaceae</taxon>
        <taxon>Exophiala</taxon>
    </lineage>
</organism>
<evidence type="ECO:0000313" key="5">
    <source>
        <dbReference type="EMBL" id="KEF60618.1"/>
    </source>
</evidence>
<dbReference type="ESTHER" id="9euro-a0a072pmp2">
    <property type="family name" value="Fungal_carboxylesterase_lipase"/>
</dbReference>
<dbReference type="Proteomes" id="UP000027920">
    <property type="component" value="Unassembled WGS sequence"/>
</dbReference>
<evidence type="ECO:0000256" key="2">
    <source>
        <dbReference type="ARBA" id="ARBA00022801"/>
    </source>
</evidence>
<gene>
    <name evidence="5" type="ORF">A1O9_02179</name>
</gene>
<name>A0A072PMP2_9EURO</name>
<evidence type="ECO:0000259" key="4">
    <source>
        <dbReference type="Pfam" id="PF00135"/>
    </source>
</evidence>
<dbReference type="AlphaFoldDB" id="A0A072PMP2"/>
<keyword evidence="6" id="KW-1185">Reference proteome</keyword>
<reference evidence="5 6" key="1">
    <citation type="submission" date="2013-03" db="EMBL/GenBank/DDBJ databases">
        <title>The Genome Sequence of Exophiala aquamarina CBS 119918.</title>
        <authorList>
            <consortium name="The Broad Institute Genomics Platform"/>
            <person name="Cuomo C."/>
            <person name="de Hoog S."/>
            <person name="Gorbushina A."/>
            <person name="Walker B."/>
            <person name="Young S.K."/>
            <person name="Zeng Q."/>
            <person name="Gargeya S."/>
            <person name="Fitzgerald M."/>
            <person name="Haas B."/>
            <person name="Abouelleil A."/>
            <person name="Allen A.W."/>
            <person name="Alvarado L."/>
            <person name="Arachchi H.M."/>
            <person name="Berlin A.M."/>
            <person name="Chapman S.B."/>
            <person name="Gainer-Dewar J."/>
            <person name="Goldberg J."/>
            <person name="Griggs A."/>
            <person name="Gujja S."/>
            <person name="Hansen M."/>
            <person name="Howarth C."/>
            <person name="Imamovic A."/>
            <person name="Ireland A."/>
            <person name="Larimer J."/>
            <person name="McCowan C."/>
            <person name="Murphy C."/>
            <person name="Pearson M."/>
            <person name="Poon T.W."/>
            <person name="Priest M."/>
            <person name="Roberts A."/>
            <person name="Saif S."/>
            <person name="Shea T."/>
            <person name="Sisk P."/>
            <person name="Sykes S."/>
            <person name="Wortman J."/>
            <person name="Nusbaum C."/>
            <person name="Birren B."/>
        </authorList>
    </citation>
    <scope>NUCLEOTIDE SEQUENCE [LARGE SCALE GENOMIC DNA]</scope>
    <source>
        <strain evidence="5 6">CBS 119918</strain>
    </source>
</reference>
<keyword evidence="2 3" id="KW-0378">Hydrolase</keyword>
<protein>
    <recommendedName>
        <fullName evidence="3">Carboxylic ester hydrolase</fullName>
        <ecNumber evidence="3">3.1.1.-</ecNumber>
    </recommendedName>
</protein>
<evidence type="ECO:0000256" key="1">
    <source>
        <dbReference type="ARBA" id="ARBA00005964"/>
    </source>
</evidence>
<dbReference type="VEuPathDB" id="FungiDB:A1O9_02179"/>
<dbReference type="InterPro" id="IPR002018">
    <property type="entry name" value="CarbesteraseB"/>
</dbReference>
<dbReference type="EMBL" id="AMGV01000002">
    <property type="protein sequence ID" value="KEF60618.1"/>
    <property type="molecule type" value="Genomic_DNA"/>
</dbReference>
<evidence type="ECO:0000256" key="3">
    <source>
        <dbReference type="RuleBase" id="RU361235"/>
    </source>
</evidence>
<dbReference type="GeneID" id="25277124"/>
<dbReference type="InterPro" id="IPR019826">
    <property type="entry name" value="Carboxylesterase_B_AS"/>
</dbReference>
<dbReference type="STRING" id="1182545.A0A072PMP2"/>
<comment type="similarity">
    <text evidence="1 3">Belongs to the type-B carboxylesterase/lipase family.</text>
</comment>
<dbReference type="InterPro" id="IPR029058">
    <property type="entry name" value="AB_hydrolase_fold"/>
</dbReference>
<dbReference type="SUPFAM" id="SSF53474">
    <property type="entry name" value="alpha/beta-Hydrolases"/>
    <property type="match status" value="1"/>
</dbReference>
<evidence type="ECO:0000313" key="6">
    <source>
        <dbReference type="Proteomes" id="UP000027920"/>
    </source>
</evidence>
<accession>A0A072PMP2</accession>
<dbReference type="OrthoDB" id="4137226at2759"/>
<proteinExistence type="inferred from homology"/>
<dbReference type="RefSeq" id="XP_013263208.1">
    <property type="nucleotide sequence ID" value="XM_013407754.1"/>
</dbReference>
<dbReference type="Pfam" id="PF00135">
    <property type="entry name" value="COesterase"/>
    <property type="match status" value="1"/>
</dbReference>
<sequence>MQNTLPHGDFDISDLDGLHLNITVPSGAKGLPVLVFIHGGGFTVGSNAWPQYDQSRLVKLSIDLGMPFIGVSVNYRIGAPGFLTSKELQAAGCKCNNGIRDQRTALLWIKQQIGGFGGDPGKVTLMGQSAGSVACMIHLQSKEALFQQLILMSGSTLLLPPLPPPVSEIAYSLSMKALDLEGLTVDERVAKLIHGPKSDLYEKITPAIPLLPVIDNEVVHPGPSYEELFGGATRVENVLPGTKWCQRILVGDCEFDASIYRGMLEPHKNEIAKRFHNFASRTLCGFPSVVEELERVYNITTETADDAALDNILEWTTDIGFYLPAITIAHTWPGKSYLYHLNEVNPWEGPKRGKAAHIMDVILLFQNFQESLSQDQQAQGKRFAENTICFIAGSDPFPSCQAESNGAMVYGPPASPAGFIKSSEPSDFGRRAVIHKLSGEVGYDTLQRMLGNILAGQW</sequence>
<feature type="domain" description="Carboxylesterase type B" evidence="4">
    <location>
        <begin position="16"/>
        <end position="378"/>
    </location>
</feature>
<comment type="caution">
    <text evidence="5">The sequence shown here is derived from an EMBL/GenBank/DDBJ whole genome shotgun (WGS) entry which is preliminary data.</text>
</comment>
<dbReference type="GO" id="GO:0016787">
    <property type="term" value="F:hydrolase activity"/>
    <property type="evidence" value="ECO:0007669"/>
    <property type="project" value="UniProtKB-KW"/>
</dbReference>